<dbReference type="InterPro" id="IPR058003">
    <property type="entry name" value="Phage_gp12"/>
</dbReference>
<evidence type="ECO:0000313" key="2">
    <source>
        <dbReference type="Proteomes" id="UP000183210"/>
    </source>
</evidence>
<dbReference type="EMBL" id="FOEV01000024">
    <property type="protein sequence ID" value="SER46252.1"/>
    <property type="molecule type" value="Genomic_DNA"/>
</dbReference>
<dbReference type="Proteomes" id="UP000183210">
    <property type="component" value="Unassembled WGS sequence"/>
</dbReference>
<protein>
    <submittedName>
        <fullName evidence="1">Uncharacterized protein</fullName>
    </submittedName>
</protein>
<gene>
    <name evidence="1" type="ORF">SAMN05216409_12413</name>
</gene>
<evidence type="ECO:0000313" key="1">
    <source>
        <dbReference type="EMBL" id="SER46252.1"/>
    </source>
</evidence>
<comment type="caution">
    <text evidence="1">The sequence shown here is derived from an EMBL/GenBank/DDBJ whole genome shotgun (WGS) entry which is preliminary data.</text>
</comment>
<name>A0A9X8MHL5_9PSED</name>
<organism evidence="1 2">
    <name type="scientific">Pseudomonas lutea</name>
    <dbReference type="NCBI Taxonomy" id="243924"/>
    <lineage>
        <taxon>Bacteria</taxon>
        <taxon>Pseudomonadati</taxon>
        <taxon>Pseudomonadota</taxon>
        <taxon>Gammaproteobacteria</taxon>
        <taxon>Pseudomonadales</taxon>
        <taxon>Pseudomonadaceae</taxon>
        <taxon>Pseudomonas</taxon>
    </lineage>
</organism>
<dbReference type="RefSeq" id="WP_074830322.1">
    <property type="nucleotide sequence ID" value="NZ_FOEV01000024.1"/>
</dbReference>
<accession>A0A9X8MHL5</accession>
<dbReference type="AlphaFoldDB" id="A0A9X8MHL5"/>
<proteinExistence type="predicted"/>
<dbReference type="Pfam" id="PF25675">
    <property type="entry name" value="Phage_nozzle"/>
    <property type="match status" value="1"/>
</dbReference>
<dbReference type="GeneID" id="300269707"/>
<reference evidence="1 2" key="1">
    <citation type="submission" date="2016-10" db="EMBL/GenBank/DDBJ databases">
        <authorList>
            <person name="Varghese N."/>
            <person name="Submissions S."/>
        </authorList>
    </citation>
    <scope>NUCLEOTIDE SEQUENCE [LARGE SCALE GENOMIC DNA]</scope>
    <source>
        <strain evidence="1 2">LMG 21974</strain>
    </source>
</reference>
<sequence>MTETQGEHWSCVKENNGSGIFGFIGQASGTTFTDNNIAPEKDDTPPTGENPFANGNYPGVVGYYQQRLVFAASNANPQTVWMSKTGAFHNFGYSTPTKDDDAITVTIASRQVNRIRHLVPLRELLVLTSGAEWTLSGDAGGLTPTNIQANVQSYIGASTVPPAVYGNTALYVQSRGQKLADLAYSYTSDGFQGQDLTVLSSHLVRGYEIQDMALAQVPNSCAWMVRSDGALLGFTYLPTQEVYSWHRHDTDGSYEAVASVPEGDEDALYVVVRRTVNGVSRRYIERFESRQLSVYGLDFNNGPYDQLFRSFFVDSGLTFDNRGDPEAIVVIRDDGVYTYPNELTITCVVPSYGPQDVGVTFFLEGEDGARLYFDITRYVSGTELKGIPKSLVPESLRGIPAAKWGKCASNAIGGLSHLEGKTVSILADGHVLPPAIVKNGFVPLAVPTVLAHIGLPFVSDFETLDLTNTQQPSFLGNKKRINDVEILCEESRGIFAGSDPDHLYEYKQRSTENYSEPTQLLTGRAQISISPKWDSAGRIFIRQTDPLPLTILGVLLNVQAGG</sequence>